<protein>
    <recommendedName>
        <fullName evidence="1">DUF4987 domain-containing protein</fullName>
    </recommendedName>
</protein>
<dbReference type="EMBL" id="AMCI01002764">
    <property type="protein sequence ID" value="EJX01926.1"/>
    <property type="molecule type" value="Genomic_DNA"/>
</dbReference>
<dbReference type="InterPro" id="IPR032271">
    <property type="entry name" value="DUF4987"/>
</dbReference>
<organism evidence="2">
    <name type="scientific">gut metagenome</name>
    <dbReference type="NCBI Taxonomy" id="749906"/>
    <lineage>
        <taxon>unclassified sequences</taxon>
        <taxon>metagenomes</taxon>
        <taxon>organismal metagenomes</taxon>
    </lineage>
</organism>
<reference evidence="2" key="1">
    <citation type="journal article" date="2012" name="PLoS ONE">
        <title>Gene sets for utilization of primary and secondary nutrition supplies in the distal gut of endangered iberian lynx.</title>
        <authorList>
            <person name="Alcaide M."/>
            <person name="Messina E."/>
            <person name="Richter M."/>
            <person name="Bargiela R."/>
            <person name="Peplies J."/>
            <person name="Huws S.A."/>
            <person name="Newbold C.J."/>
            <person name="Golyshin P.N."/>
            <person name="Simon M.A."/>
            <person name="Lopez G."/>
            <person name="Yakimov M.M."/>
            <person name="Ferrer M."/>
        </authorList>
    </citation>
    <scope>NUCLEOTIDE SEQUENCE</scope>
</reference>
<comment type="caution">
    <text evidence="2">The sequence shown here is derived from an EMBL/GenBank/DDBJ whole genome shotgun (WGS) entry which is preliminary data.</text>
</comment>
<evidence type="ECO:0000259" key="1">
    <source>
        <dbReference type="Pfam" id="PF16377"/>
    </source>
</evidence>
<name>J9CP63_9ZZZZ</name>
<sequence>MLQACTNEVDDLFDAPAQQRLNKDIRAFKELLVSSDQGWKMDYYPSATQAYGGFAITLKFDDLKVTVGAETTENIGQTEASLYSVKSDMGTTLNFDSYNSIFHYFSDPALNIGGGTSKGLEGDYEFIVMSYNQDEIVLKGKKTRNIIKMQRLTESTEAYLQPIVKKREEISSIMGVLGYKGNINGKEISLSIPSDGRMQIQIGTEEQLKTAFMYTASGIRFYQPLSIGGQSLEGLEWNSEAGSWQISNETLSPVMDPVYPRYKRFLGEYTMNYTYGRTPRTVPVKVVMRNYNPADKSYIVEGLPFPLRLQYNTQRDCMEFLTYIEGSCKFAVWEIEGKGSLSWGKGLGMIAKLRPDTDNVYDFVDNGAWGSSQARAIILWSDAGEYKGFGGDTRYQYITLTKK</sequence>
<accession>J9CP63</accession>
<dbReference type="Pfam" id="PF14135">
    <property type="entry name" value="DUF4302"/>
    <property type="match status" value="1"/>
</dbReference>
<dbReference type="Pfam" id="PF16377">
    <property type="entry name" value="DUF4987"/>
    <property type="match status" value="1"/>
</dbReference>
<dbReference type="InterPro" id="IPR025396">
    <property type="entry name" value="DUF4302"/>
</dbReference>
<feature type="domain" description="DUF4987" evidence="1">
    <location>
        <begin position="253"/>
        <end position="380"/>
    </location>
</feature>
<proteinExistence type="predicted"/>
<gene>
    <name evidence="2" type="ORF">EVA_09966</name>
</gene>
<dbReference type="AlphaFoldDB" id="J9CP63"/>
<evidence type="ECO:0000313" key="2">
    <source>
        <dbReference type="EMBL" id="EJX01926.1"/>
    </source>
</evidence>